<evidence type="ECO:0000256" key="4">
    <source>
        <dbReference type="ARBA" id="ARBA00023163"/>
    </source>
</evidence>
<dbReference type="RefSeq" id="WP_067185717.1">
    <property type="nucleotide sequence ID" value="NZ_CP012199.1"/>
</dbReference>
<evidence type="ECO:0000259" key="5">
    <source>
        <dbReference type="PROSITE" id="PS50931"/>
    </source>
</evidence>
<evidence type="ECO:0000256" key="1">
    <source>
        <dbReference type="ARBA" id="ARBA00009437"/>
    </source>
</evidence>
<dbReference type="EMBL" id="CP012199">
    <property type="protein sequence ID" value="AMG75779.1"/>
    <property type="molecule type" value="Genomic_DNA"/>
</dbReference>
<keyword evidence="4" id="KW-0804">Transcription</keyword>
<evidence type="ECO:0000256" key="3">
    <source>
        <dbReference type="ARBA" id="ARBA00023125"/>
    </source>
</evidence>
<keyword evidence="7" id="KW-1185">Reference proteome</keyword>
<dbReference type="PROSITE" id="PS50931">
    <property type="entry name" value="HTH_LYSR"/>
    <property type="match status" value="1"/>
</dbReference>
<reference evidence="6 7" key="1">
    <citation type="journal article" date="2016" name="BMC Genomics">
        <title>Genomic analysis of the nitrate-respiring Sphingopyxis granuli (formerly Sphingomonas macrogoltabida) strain TFA.</title>
        <authorList>
            <person name="Garcia-Romero I."/>
            <person name="Perez-Pulido A.J."/>
            <person name="Gonzalez-Flores Y.E."/>
            <person name="Reyes-Ramirez F."/>
            <person name="Santero E."/>
            <person name="Floriano B."/>
        </authorList>
    </citation>
    <scope>NUCLEOTIDE SEQUENCE [LARGE SCALE GENOMIC DNA]</scope>
    <source>
        <strain evidence="6 7">TFA</strain>
    </source>
</reference>
<dbReference type="PANTHER" id="PTHR30537:SF79">
    <property type="entry name" value="TRANSCRIPTIONAL REGULATOR-RELATED"/>
    <property type="match status" value="1"/>
</dbReference>
<dbReference type="AlphaFoldDB" id="A0AA86GMG1"/>
<dbReference type="GO" id="GO:0006351">
    <property type="term" value="P:DNA-templated transcription"/>
    <property type="evidence" value="ECO:0007669"/>
    <property type="project" value="TreeGrafter"/>
</dbReference>
<protein>
    <submittedName>
        <fullName evidence="6">Transcriptional regulator, LysR family</fullName>
    </submittedName>
</protein>
<evidence type="ECO:0000256" key="2">
    <source>
        <dbReference type="ARBA" id="ARBA00023015"/>
    </source>
</evidence>
<dbReference type="InterPro" id="IPR005119">
    <property type="entry name" value="LysR_subst-bd"/>
</dbReference>
<evidence type="ECO:0000313" key="7">
    <source>
        <dbReference type="Proteomes" id="UP000058599"/>
    </source>
</evidence>
<keyword evidence="3" id="KW-0238">DNA-binding</keyword>
<dbReference type="Proteomes" id="UP000058599">
    <property type="component" value="Chromosome"/>
</dbReference>
<keyword evidence="2" id="KW-0805">Transcription regulation</keyword>
<proteinExistence type="inferred from homology"/>
<dbReference type="InterPro" id="IPR036390">
    <property type="entry name" value="WH_DNA-bd_sf"/>
</dbReference>
<evidence type="ECO:0000313" key="6">
    <source>
        <dbReference type="EMBL" id="AMG75779.1"/>
    </source>
</evidence>
<dbReference type="Gene3D" id="1.10.10.10">
    <property type="entry name" value="Winged helix-like DNA-binding domain superfamily/Winged helix DNA-binding domain"/>
    <property type="match status" value="1"/>
</dbReference>
<dbReference type="InterPro" id="IPR058163">
    <property type="entry name" value="LysR-type_TF_proteobact-type"/>
</dbReference>
<organism evidence="6 7">
    <name type="scientific">Sphingopyxis granuli</name>
    <dbReference type="NCBI Taxonomy" id="267128"/>
    <lineage>
        <taxon>Bacteria</taxon>
        <taxon>Pseudomonadati</taxon>
        <taxon>Pseudomonadota</taxon>
        <taxon>Alphaproteobacteria</taxon>
        <taxon>Sphingomonadales</taxon>
        <taxon>Sphingomonadaceae</taxon>
        <taxon>Sphingopyxis</taxon>
    </lineage>
</organism>
<dbReference type="GO" id="GO:0043565">
    <property type="term" value="F:sequence-specific DNA binding"/>
    <property type="evidence" value="ECO:0007669"/>
    <property type="project" value="TreeGrafter"/>
</dbReference>
<accession>A0AA86GMG1</accession>
<dbReference type="InterPro" id="IPR000847">
    <property type="entry name" value="LysR_HTH_N"/>
</dbReference>
<dbReference type="SUPFAM" id="SSF53850">
    <property type="entry name" value="Periplasmic binding protein-like II"/>
    <property type="match status" value="1"/>
</dbReference>
<dbReference type="KEGG" id="sgi:SGRAN_3436"/>
<dbReference type="Pfam" id="PF03466">
    <property type="entry name" value="LysR_substrate"/>
    <property type="match status" value="1"/>
</dbReference>
<name>A0AA86GMG1_9SPHN</name>
<dbReference type="PANTHER" id="PTHR30537">
    <property type="entry name" value="HTH-TYPE TRANSCRIPTIONAL REGULATOR"/>
    <property type="match status" value="1"/>
</dbReference>
<comment type="similarity">
    <text evidence="1">Belongs to the LysR transcriptional regulatory family.</text>
</comment>
<dbReference type="Gene3D" id="3.40.190.10">
    <property type="entry name" value="Periplasmic binding protein-like II"/>
    <property type="match status" value="2"/>
</dbReference>
<dbReference type="PRINTS" id="PR00039">
    <property type="entry name" value="HTHLYSR"/>
</dbReference>
<gene>
    <name evidence="6" type="ORF">SGRAN_3436</name>
</gene>
<sequence length="312" mass="33722">MLNIPSSEALIAAIEAARTGSMAAAAERLGLTHGAVSRRIQSLEQWLGAPVFERGGRGVVPTAQGTIFLRRAERSLAAIEALRSELISRRDQGALRISALPSMVRLWLMPRLRHLEAVVPGRHVELLPEYRLAQVEARDMDIAVRYGLGSWPGVDVHPLFPDLVVPAAAPDLAAELAGIPARDLMQQPLLIDGDGADWRRWGRLVGAPQAAMGSRRQFLDHDVAVEAARQGLGIILLRVPMAADALHDGSLHALPFPMMQSARGHYLAVRAGESRPDILTLVDAIGALGAEALSRFETRFPDVVASRIAESE</sequence>
<dbReference type="InterPro" id="IPR036388">
    <property type="entry name" value="WH-like_DNA-bd_sf"/>
</dbReference>
<dbReference type="GO" id="GO:0003700">
    <property type="term" value="F:DNA-binding transcription factor activity"/>
    <property type="evidence" value="ECO:0007669"/>
    <property type="project" value="InterPro"/>
</dbReference>
<feature type="domain" description="HTH lysR-type" evidence="5">
    <location>
        <begin position="5"/>
        <end position="62"/>
    </location>
</feature>
<dbReference type="Pfam" id="PF00126">
    <property type="entry name" value="HTH_1"/>
    <property type="match status" value="1"/>
</dbReference>
<dbReference type="SUPFAM" id="SSF46785">
    <property type="entry name" value="Winged helix' DNA-binding domain"/>
    <property type="match status" value="1"/>
</dbReference>